<accession>A0A7Y0FTJ3</accession>
<dbReference type="AlphaFoldDB" id="A0A7Y0FTJ3"/>
<dbReference type="Proteomes" id="UP000544054">
    <property type="component" value="Unassembled WGS sequence"/>
</dbReference>
<gene>
    <name evidence="1" type="ORF">HHL23_21670</name>
</gene>
<protein>
    <submittedName>
        <fullName evidence="1">Uncharacterized protein</fullName>
    </submittedName>
</protein>
<reference evidence="1 2" key="1">
    <citation type="submission" date="2020-04" db="EMBL/GenBank/DDBJ databases">
        <title>Chryseobacterium sp. RP-3-3 sp. nov., isolated from Jeju soil.</title>
        <authorList>
            <person name="Dahal R.H."/>
        </authorList>
    </citation>
    <scope>NUCLEOTIDE SEQUENCE [LARGE SCALE GENOMIC DNA]</scope>
    <source>
        <strain evidence="1 2">RP-3-3</strain>
    </source>
</reference>
<keyword evidence="2" id="KW-1185">Reference proteome</keyword>
<sequence length="75" mass="8770">MDELFYKQKFQEAVDTISDKEFDDAGLRLFVHAILESVALKIYKPEWSSNAESFFRFGLMKKQSGKVDYITISMH</sequence>
<dbReference type="EMBL" id="JABBGI010000047">
    <property type="protein sequence ID" value="NML72373.1"/>
    <property type="molecule type" value="Genomic_DNA"/>
</dbReference>
<evidence type="ECO:0000313" key="2">
    <source>
        <dbReference type="Proteomes" id="UP000544054"/>
    </source>
</evidence>
<comment type="caution">
    <text evidence="1">The sequence shown here is derived from an EMBL/GenBank/DDBJ whole genome shotgun (WGS) entry which is preliminary data.</text>
</comment>
<proteinExistence type="predicted"/>
<dbReference type="RefSeq" id="WP_169236825.1">
    <property type="nucleotide sequence ID" value="NZ_JABBGI010000047.1"/>
</dbReference>
<organism evidence="1 2">
    <name type="scientific">Chryseobacterium antibioticum</name>
    <dbReference type="NCBI Taxonomy" id="2728847"/>
    <lineage>
        <taxon>Bacteria</taxon>
        <taxon>Pseudomonadati</taxon>
        <taxon>Bacteroidota</taxon>
        <taxon>Flavobacteriia</taxon>
        <taxon>Flavobacteriales</taxon>
        <taxon>Weeksellaceae</taxon>
        <taxon>Chryseobacterium group</taxon>
        <taxon>Chryseobacterium</taxon>
    </lineage>
</organism>
<name>A0A7Y0FTJ3_9FLAO</name>
<evidence type="ECO:0000313" key="1">
    <source>
        <dbReference type="EMBL" id="NML72373.1"/>
    </source>
</evidence>